<name>A0A242MSS4_CABSO</name>
<evidence type="ECO:0000313" key="2">
    <source>
        <dbReference type="Proteomes" id="UP000194546"/>
    </source>
</evidence>
<comment type="caution">
    <text evidence="1">The sequence shown here is derived from an EMBL/GenBank/DDBJ whole genome shotgun (WGS) entry which is preliminary data.</text>
</comment>
<accession>A0A242MSS4</accession>
<evidence type="ECO:0000313" key="1">
    <source>
        <dbReference type="EMBL" id="OTP74445.1"/>
    </source>
</evidence>
<protein>
    <submittedName>
        <fullName evidence="1">May containing ATP/GTP binding protein</fullName>
    </submittedName>
</protein>
<dbReference type="RefSeq" id="WP_086381842.1">
    <property type="nucleotide sequence ID" value="NZ_NBTY01000085.1"/>
</dbReference>
<sequence>MSTSSETPIQLAVLHEGQRRIYRERTSRTVVRCGRRFGKSLFFETLSEHWAMQGKRVGYFAPDNKRLSESYARVLNVLEPAKKSASKNAGEIRLKKGRGNGPKGGGSIDFWTLGDPDAGRSREYDEVVIDEAGMVKTGLKEIVQQSIMPTLLVTNGNILMGGTPLGVSDDSFFYEACMNQGTEKWKEFHMPSGSNPLIPQATLDHFKATSEPRVWQQEYLAEFVDWRGASFFSIDKLTVEGRGVAIPAHCDYVFAVVDSAMKDGSGNDGTAVVYCARSMYTGHPLVILDWDIVQINSDMLTQWLPSVFQNLQHYSRLCRGRYGPRTYIEDKASGITLNQHSARMGWPVEAIGGDITSVGKDGRALMASSPVYRGDVKLSDYALNKTMMFKQQEKNHLVTQVTSYIVGDKNAAKRSDDLYDAFAYSVIVALGGPEGF</sequence>
<dbReference type="Gene3D" id="3.40.50.300">
    <property type="entry name" value="P-loop containing nucleotide triphosphate hydrolases"/>
    <property type="match status" value="1"/>
</dbReference>
<gene>
    <name evidence="1" type="ORF">PAMC26510_16525</name>
</gene>
<dbReference type="InterPro" id="IPR027417">
    <property type="entry name" value="P-loop_NTPase"/>
</dbReference>
<organism evidence="1 2">
    <name type="scientific">Caballeronia sordidicola</name>
    <name type="common">Burkholderia sordidicola</name>
    <dbReference type="NCBI Taxonomy" id="196367"/>
    <lineage>
        <taxon>Bacteria</taxon>
        <taxon>Pseudomonadati</taxon>
        <taxon>Pseudomonadota</taxon>
        <taxon>Betaproteobacteria</taxon>
        <taxon>Burkholderiales</taxon>
        <taxon>Burkholderiaceae</taxon>
        <taxon>Caballeronia</taxon>
    </lineage>
</organism>
<dbReference type="AlphaFoldDB" id="A0A242MSS4"/>
<dbReference type="EMBL" id="NBTY01000085">
    <property type="protein sequence ID" value="OTP74445.1"/>
    <property type="molecule type" value="Genomic_DNA"/>
</dbReference>
<dbReference type="Proteomes" id="UP000194546">
    <property type="component" value="Unassembled WGS sequence"/>
</dbReference>
<reference evidence="1 2" key="1">
    <citation type="submission" date="2017-03" db="EMBL/GenBank/DDBJ databases">
        <title>Genome analysis of strain PAMC 26510.</title>
        <authorList>
            <person name="Oh H.-M."/>
            <person name="Yang J.-A."/>
        </authorList>
    </citation>
    <scope>NUCLEOTIDE SEQUENCE [LARGE SCALE GENOMIC DNA]</scope>
    <source>
        <strain evidence="1 2">PAMC 26510</strain>
    </source>
</reference>
<proteinExistence type="predicted"/>